<gene>
    <name evidence="2" type="ORF">HMPREF0591_5395</name>
</gene>
<feature type="domain" description="ANTAR" evidence="1">
    <location>
        <begin position="12"/>
        <end position="73"/>
    </location>
</feature>
<organism evidence="2 3">
    <name type="scientific">Mycobacterium parascrofulaceum ATCC BAA-614</name>
    <dbReference type="NCBI Taxonomy" id="525368"/>
    <lineage>
        <taxon>Bacteria</taxon>
        <taxon>Bacillati</taxon>
        <taxon>Actinomycetota</taxon>
        <taxon>Actinomycetes</taxon>
        <taxon>Mycobacteriales</taxon>
        <taxon>Mycobacteriaceae</taxon>
        <taxon>Mycobacterium</taxon>
        <taxon>Mycobacterium simiae complex</taxon>
    </lineage>
</organism>
<dbReference type="Pfam" id="PF03861">
    <property type="entry name" value="ANTAR"/>
    <property type="match status" value="1"/>
</dbReference>
<reference evidence="2 3" key="1">
    <citation type="submission" date="2010-04" db="EMBL/GenBank/DDBJ databases">
        <authorList>
            <person name="Muzny D."/>
            <person name="Qin X."/>
            <person name="Deng J."/>
            <person name="Jiang H."/>
            <person name="Liu Y."/>
            <person name="Qu J."/>
            <person name="Song X.-Z."/>
            <person name="Zhang L."/>
            <person name="Thornton R."/>
            <person name="Coyle M."/>
            <person name="Francisco L."/>
            <person name="Jackson L."/>
            <person name="Javaid M."/>
            <person name="Korchina V."/>
            <person name="Kovar C."/>
            <person name="Mata R."/>
            <person name="Mathew T."/>
            <person name="Ngo R."/>
            <person name="Nguyen L."/>
            <person name="Nguyen N."/>
            <person name="Okwuonu G."/>
            <person name="Ongeri F."/>
            <person name="Pham C."/>
            <person name="Simmons D."/>
            <person name="Wilczek-Boney K."/>
            <person name="Hale W."/>
            <person name="Jakkamsetti A."/>
            <person name="Pham P."/>
            <person name="Ruth R."/>
            <person name="San Lucas F."/>
            <person name="Warren J."/>
            <person name="Zhang J."/>
            <person name="Zhao Z."/>
            <person name="Zhou C."/>
            <person name="Zhu D."/>
            <person name="Lee S."/>
            <person name="Bess C."/>
            <person name="Blankenburg K."/>
            <person name="Forbes L."/>
            <person name="Fu Q."/>
            <person name="Gubbala S."/>
            <person name="Hirani K."/>
            <person name="Jayaseelan J.C."/>
            <person name="Lara F."/>
            <person name="Munidasa M."/>
            <person name="Palculict T."/>
            <person name="Patil S."/>
            <person name="Pu L.-L."/>
            <person name="Saada N."/>
            <person name="Tang L."/>
            <person name="Weissenberger G."/>
            <person name="Zhu Y."/>
            <person name="Hemphill L."/>
            <person name="Shang Y."/>
            <person name="Youmans B."/>
            <person name="Ayvaz T."/>
            <person name="Ross M."/>
            <person name="Santibanez J."/>
            <person name="Aqrawi P."/>
            <person name="Gross S."/>
            <person name="Joshi V."/>
            <person name="Fowler G."/>
            <person name="Nazareth L."/>
            <person name="Reid J."/>
            <person name="Worley K."/>
            <person name="Petrosino J."/>
            <person name="Highlander S."/>
            <person name="Gibbs R."/>
        </authorList>
    </citation>
    <scope>NUCLEOTIDE SEQUENCE [LARGE SCALE GENOMIC DNA]</scope>
    <source>
        <strain evidence="2 3">ATCC BAA-614</strain>
    </source>
</reference>
<dbReference type="HOGENOM" id="CLU_2554644_0_0_11"/>
<proteinExistence type="predicted"/>
<dbReference type="InterPro" id="IPR005561">
    <property type="entry name" value="ANTAR"/>
</dbReference>
<sequence>MGLTVATHVALACGTGQRHRQFRNALTSPDLTGQAEGMLMERVGVEAGAAVELIKLLFEQRKTPAADVAERVARGRRPARNR</sequence>
<dbReference type="InterPro" id="IPR036388">
    <property type="entry name" value="WH-like_DNA-bd_sf"/>
</dbReference>
<dbReference type="PROSITE" id="PS50921">
    <property type="entry name" value="ANTAR"/>
    <property type="match status" value="1"/>
</dbReference>
<comment type="caution">
    <text evidence="2">The sequence shown here is derived from an EMBL/GenBank/DDBJ whole genome shotgun (WGS) entry which is preliminary data.</text>
</comment>
<dbReference type="Gene3D" id="1.10.10.10">
    <property type="entry name" value="Winged helix-like DNA-binding domain superfamily/Winged helix DNA-binding domain"/>
    <property type="match status" value="1"/>
</dbReference>
<keyword evidence="3" id="KW-1185">Reference proteome</keyword>
<dbReference type="GO" id="GO:0003723">
    <property type="term" value="F:RNA binding"/>
    <property type="evidence" value="ECO:0007669"/>
    <property type="project" value="InterPro"/>
</dbReference>
<evidence type="ECO:0000313" key="3">
    <source>
        <dbReference type="Proteomes" id="UP000003653"/>
    </source>
</evidence>
<name>D5PGV1_9MYCO</name>
<dbReference type="AlphaFoldDB" id="D5PGV1"/>
<evidence type="ECO:0000259" key="1">
    <source>
        <dbReference type="PROSITE" id="PS50921"/>
    </source>
</evidence>
<dbReference type="eggNOG" id="COG2203">
    <property type="taxonomic scope" value="Bacteria"/>
</dbReference>
<protein>
    <submittedName>
        <fullName evidence="2">ANTAR domain protein</fullName>
    </submittedName>
</protein>
<accession>D5PGV1</accession>
<dbReference type="EMBL" id="ADNV01000352">
    <property type="protein sequence ID" value="EFG74677.1"/>
    <property type="molecule type" value="Genomic_DNA"/>
</dbReference>
<dbReference type="Proteomes" id="UP000003653">
    <property type="component" value="Unassembled WGS sequence"/>
</dbReference>
<evidence type="ECO:0000313" key="2">
    <source>
        <dbReference type="EMBL" id="EFG74677.1"/>
    </source>
</evidence>